<comment type="caution">
    <text evidence="6">The sequence shown here is derived from an EMBL/GenBank/DDBJ whole genome shotgun (WGS) entry which is preliminary data.</text>
</comment>
<dbReference type="EMBL" id="DTGA01000212">
    <property type="protein sequence ID" value="HGB31794.1"/>
    <property type="molecule type" value="Genomic_DNA"/>
</dbReference>
<evidence type="ECO:0000256" key="5">
    <source>
        <dbReference type="ARBA" id="ARBA00023288"/>
    </source>
</evidence>
<gene>
    <name evidence="6" type="ORF">ENV35_07980</name>
</gene>
<reference evidence="6" key="1">
    <citation type="journal article" date="2020" name="mSystems">
        <title>Genome- and Community-Level Interaction Insights into Carbon Utilization and Element Cycling Functions of Hydrothermarchaeota in Hydrothermal Sediment.</title>
        <authorList>
            <person name="Zhou Z."/>
            <person name="Liu Y."/>
            <person name="Xu W."/>
            <person name="Pan J."/>
            <person name="Luo Z.H."/>
            <person name="Li M."/>
        </authorList>
    </citation>
    <scope>NUCLEOTIDE SEQUENCE [LARGE SCALE GENOMIC DNA]</scope>
    <source>
        <strain evidence="6">SpSt-751</strain>
    </source>
</reference>
<organism evidence="6">
    <name type="scientific">Dictyoglomus turgidum</name>
    <dbReference type="NCBI Taxonomy" id="513050"/>
    <lineage>
        <taxon>Bacteria</taxon>
        <taxon>Pseudomonadati</taxon>
        <taxon>Dictyoglomota</taxon>
        <taxon>Dictyoglomia</taxon>
        <taxon>Dictyoglomales</taxon>
        <taxon>Dictyoglomaceae</taxon>
        <taxon>Dictyoglomus</taxon>
    </lineage>
</organism>
<proteinExistence type="predicted"/>
<dbReference type="AlphaFoldDB" id="A0A7C3WYS3"/>
<keyword evidence="2" id="KW-0732">Signal</keyword>
<evidence type="ECO:0000256" key="3">
    <source>
        <dbReference type="ARBA" id="ARBA00023136"/>
    </source>
</evidence>
<comment type="subcellular location">
    <subcellularLocation>
        <location evidence="1">Cell outer membrane</location>
        <topology evidence="1">Lipid-anchor</topology>
    </subcellularLocation>
</comment>
<sequence length="220" mass="23298">MQAIENAKMTVTVNMSDTIFLDPKVLTKNRNVYVRTTNTSDMQEIVFDGLLRESLRNRGMNIVDDPSQAGYIVQANVLYMNYEKQGLTADGMLAGGYGGAIAGALAGGRGWKGPAAGAVIGSAVGSLVGGAIGAAFKVETFFGAVDVQIQEKVEGGVKGVVTTDASQGSSTKLSTERQITSDYQTYRTRIVAKAKQTNIDKSEAARVISERLATQIAGMF</sequence>
<name>A0A7C3WYS3_9BACT</name>
<dbReference type="InterPro" id="IPR008874">
    <property type="entry name" value="TraT_complement-R"/>
</dbReference>
<evidence type="ECO:0000313" key="6">
    <source>
        <dbReference type="EMBL" id="HGB31794.1"/>
    </source>
</evidence>
<evidence type="ECO:0000256" key="1">
    <source>
        <dbReference type="ARBA" id="ARBA00004459"/>
    </source>
</evidence>
<dbReference type="PIRSF" id="PIRSF002859">
    <property type="entry name" value="Lipo_traT"/>
    <property type="match status" value="1"/>
</dbReference>
<keyword evidence="3" id="KW-0472">Membrane</keyword>
<evidence type="ECO:0000256" key="2">
    <source>
        <dbReference type="ARBA" id="ARBA00022729"/>
    </source>
</evidence>
<evidence type="ECO:0008006" key="7">
    <source>
        <dbReference type="Google" id="ProtNLM"/>
    </source>
</evidence>
<keyword evidence="4" id="KW-0564">Palmitate</keyword>
<protein>
    <recommendedName>
        <fullName evidence="7">Conjugal transfer protein TraT</fullName>
    </recommendedName>
</protein>
<dbReference type="GO" id="GO:0009279">
    <property type="term" value="C:cell outer membrane"/>
    <property type="evidence" value="ECO:0007669"/>
    <property type="project" value="UniProtKB-SubCell"/>
</dbReference>
<dbReference type="Pfam" id="PF05818">
    <property type="entry name" value="TraT"/>
    <property type="match status" value="1"/>
</dbReference>
<evidence type="ECO:0000256" key="4">
    <source>
        <dbReference type="ARBA" id="ARBA00023139"/>
    </source>
</evidence>
<accession>A0A7C3WYS3</accession>
<keyword evidence="5" id="KW-0449">Lipoprotein</keyword>